<evidence type="ECO:0000256" key="4">
    <source>
        <dbReference type="SAM" id="Coils"/>
    </source>
</evidence>
<dbReference type="SUPFAM" id="SSF53850">
    <property type="entry name" value="Periplasmic binding protein-like II"/>
    <property type="match status" value="1"/>
</dbReference>
<dbReference type="PANTHER" id="PTHR30024">
    <property type="entry name" value="ALIPHATIC SULFONATES-BINDING PROTEIN-RELATED"/>
    <property type="match status" value="1"/>
</dbReference>
<dbReference type="AlphaFoldDB" id="A0A9D2JVM4"/>
<keyword evidence="3 5" id="KW-0732">Signal</keyword>
<evidence type="ECO:0000313" key="7">
    <source>
        <dbReference type="EMBL" id="HIZ68318.1"/>
    </source>
</evidence>
<dbReference type="GO" id="GO:0042597">
    <property type="term" value="C:periplasmic space"/>
    <property type="evidence" value="ECO:0007669"/>
    <property type="project" value="UniProtKB-SubCell"/>
</dbReference>
<organism evidence="7 8">
    <name type="scientific">Candidatus Prevotella avicola</name>
    <dbReference type="NCBI Taxonomy" id="2838738"/>
    <lineage>
        <taxon>Bacteria</taxon>
        <taxon>Pseudomonadati</taxon>
        <taxon>Bacteroidota</taxon>
        <taxon>Bacteroidia</taxon>
        <taxon>Bacteroidales</taxon>
        <taxon>Prevotellaceae</taxon>
        <taxon>Prevotella</taxon>
    </lineage>
</organism>
<evidence type="ECO:0000256" key="1">
    <source>
        <dbReference type="ARBA" id="ARBA00004418"/>
    </source>
</evidence>
<comment type="similarity">
    <text evidence="2">Belongs to the bacterial solute-binding protein SsuA/TauA family.</text>
</comment>
<keyword evidence="4" id="KW-0175">Coiled coil</keyword>
<comment type="subcellular location">
    <subcellularLocation>
        <location evidence="1">Periplasm</location>
    </subcellularLocation>
</comment>
<feature type="signal peptide" evidence="5">
    <location>
        <begin position="1"/>
        <end position="19"/>
    </location>
</feature>
<dbReference type="Pfam" id="PF09084">
    <property type="entry name" value="NMT1"/>
    <property type="match status" value="1"/>
</dbReference>
<evidence type="ECO:0000256" key="3">
    <source>
        <dbReference type="ARBA" id="ARBA00022729"/>
    </source>
</evidence>
<reference evidence="7" key="1">
    <citation type="journal article" date="2021" name="PeerJ">
        <title>Extensive microbial diversity within the chicken gut microbiome revealed by metagenomics and culture.</title>
        <authorList>
            <person name="Gilroy R."/>
            <person name="Ravi A."/>
            <person name="Getino M."/>
            <person name="Pursley I."/>
            <person name="Horton D.L."/>
            <person name="Alikhan N.F."/>
            <person name="Baker D."/>
            <person name="Gharbi K."/>
            <person name="Hall N."/>
            <person name="Watson M."/>
            <person name="Adriaenssens E.M."/>
            <person name="Foster-Nyarko E."/>
            <person name="Jarju S."/>
            <person name="Secka A."/>
            <person name="Antonio M."/>
            <person name="Oren A."/>
            <person name="Chaudhuri R.R."/>
            <person name="La Ragione R."/>
            <person name="Hildebrand F."/>
            <person name="Pallen M.J."/>
        </authorList>
    </citation>
    <scope>NUCLEOTIDE SEQUENCE</scope>
    <source>
        <strain evidence="7">ChiHecec3B27-8219</strain>
    </source>
</reference>
<reference evidence="7" key="2">
    <citation type="submission" date="2021-04" db="EMBL/GenBank/DDBJ databases">
        <authorList>
            <person name="Gilroy R."/>
        </authorList>
    </citation>
    <scope>NUCLEOTIDE SEQUENCE</scope>
    <source>
        <strain evidence="7">ChiHecec3B27-8219</strain>
    </source>
</reference>
<evidence type="ECO:0000256" key="5">
    <source>
        <dbReference type="SAM" id="SignalP"/>
    </source>
</evidence>
<sequence length="307" mass="34714">MRKILAFFFLATLFLVACGKSEDEMKRMSKMEKARKDSIYRAAFKIAVMPTMDCLPLFYAKEKGYFDSLGVDVRLPMYYAQMDCDTALTGGTVEGAITDLVRGERLAKRGTPLNYEIATNTYWQLIANHRARVRTVAQLSDKIIAITRLSATDRLAAMAIDSAKPKEEVYRVQINSVKVRLDMIHNNLLDAAFFTEPQATAARIGTAQAPAKNPVLADSRKMGVNWGVFAFRTKVMEDKNRREQLEKLLKAYNRACDSINKNGVRHYADIIKKYCQVNDRVIQSLPSLKYPKAQPPKTADIIKAKQE</sequence>
<dbReference type="Gene3D" id="3.40.190.10">
    <property type="entry name" value="Periplasmic binding protein-like II"/>
    <property type="match status" value="2"/>
</dbReference>
<dbReference type="Proteomes" id="UP000824055">
    <property type="component" value="Unassembled WGS sequence"/>
</dbReference>
<evidence type="ECO:0000259" key="6">
    <source>
        <dbReference type="Pfam" id="PF09084"/>
    </source>
</evidence>
<feature type="chain" id="PRO_5039335282" evidence="5">
    <location>
        <begin position="20"/>
        <end position="307"/>
    </location>
</feature>
<feature type="domain" description="SsuA/THI5-like" evidence="6">
    <location>
        <begin position="53"/>
        <end position="258"/>
    </location>
</feature>
<dbReference type="PROSITE" id="PS51257">
    <property type="entry name" value="PROKAR_LIPOPROTEIN"/>
    <property type="match status" value="1"/>
</dbReference>
<dbReference type="EMBL" id="DXBE01000003">
    <property type="protein sequence ID" value="HIZ68318.1"/>
    <property type="molecule type" value="Genomic_DNA"/>
</dbReference>
<dbReference type="PANTHER" id="PTHR30024:SF47">
    <property type="entry name" value="TAURINE-BINDING PERIPLASMIC PROTEIN"/>
    <property type="match status" value="1"/>
</dbReference>
<protein>
    <submittedName>
        <fullName evidence="7">ABC transporter substrate-binding protein</fullName>
    </submittedName>
</protein>
<comment type="caution">
    <text evidence="7">The sequence shown here is derived from an EMBL/GenBank/DDBJ whole genome shotgun (WGS) entry which is preliminary data.</text>
</comment>
<evidence type="ECO:0000313" key="8">
    <source>
        <dbReference type="Proteomes" id="UP000824055"/>
    </source>
</evidence>
<proteinExistence type="inferred from homology"/>
<gene>
    <name evidence="7" type="ORF">H9966_00265</name>
</gene>
<accession>A0A9D2JVM4</accession>
<dbReference type="InterPro" id="IPR015168">
    <property type="entry name" value="SsuA/THI5"/>
</dbReference>
<name>A0A9D2JVM4_9BACT</name>
<evidence type="ECO:0000256" key="2">
    <source>
        <dbReference type="ARBA" id="ARBA00010742"/>
    </source>
</evidence>
<feature type="coiled-coil region" evidence="4">
    <location>
        <begin position="235"/>
        <end position="262"/>
    </location>
</feature>